<dbReference type="Pfam" id="PF14671">
    <property type="entry name" value="DSPn"/>
    <property type="match status" value="1"/>
</dbReference>
<dbReference type="GeneID" id="94839651"/>
<dbReference type="InterPro" id="IPR029021">
    <property type="entry name" value="Prot-tyrosine_phosphatase-like"/>
</dbReference>
<dbReference type="AlphaFoldDB" id="A0A1J4K4I5"/>
<accession>A0A1J4K4I5</accession>
<reference evidence="2" key="1">
    <citation type="submission" date="2016-10" db="EMBL/GenBank/DDBJ databases">
        <authorList>
            <person name="Benchimol M."/>
            <person name="Almeida L.G."/>
            <person name="Vasconcelos A.T."/>
            <person name="Perreira-Neves A."/>
            <person name="Rosa I.A."/>
            <person name="Tasca T."/>
            <person name="Bogo M.R."/>
            <person name="de Souza W."/>
        </authorList>
    </citation>
    <scope>NUCLEOTIDE SEQUENCE [LARGE SCALE GENOMIC DNA]</scope>
    <source>
        <strain evidence="2">K</strain>
    </source>
</reference>
<dbReference type="EMBL" id="MLAK01000747">
    <property type="protein sequence ID" value="OHT05760.1"/>
    <property type="molecule type" value="Genomic_DNA"/>
</dbReference>
<dbReference type="Gene3D" id="3.90.190.10">
    <property type="entry name" value="Protein tyrosine phosphatase superfamily"/>
    <property type="match status" value="2"/>
</dbReference>
<name>A0A1J4K4I5_9EUKA</name>
<dbReference type="VEuPathDB" id="TrichDB:TRFO_26435"/>
<evidence type="ECO:0000313" key="2">
    <source>
        <dbReference type="EMBL" id="OHT05760.1"/>
    </source>
</evidence>
<dbReference type="RefSeq" id="XP_068358896.1">
    <property type="nucleotide sequence ID" value="XM_068504947.1"/>
</dbReference>
<evidence type="ECO:0000259" key="1">
    <source>
        <dbReference type="Pfam" id="PF14671"/>
    </source>
</evidence>
<evidence type="ECO:0000313" key="3">
    <source>
        <dbReference type="Proteomes" id="UP000179807"/>
    </source>
</evidence>
<protein>
    <recommendedName>
        <fullName evidence="1">Dual specificity/tyrosine protein phosphatase N-terminal domain-containing protein</fullName>
    </recommendedName>
</protein>
<dbReference type="Proteomes" id="UP000179807">
    <property type="component" value="Unassembled WGS sequence"/>
</dbReference>
<dbReference type="SUPFAM" id="SSF52799">
    <property type="entry name" value="(Phosphotyrosine protein) phosphatases II"/>
    <property type="match status" value="1"/>
</dbReference>
<comment type="caution">
    <text evidence="2">The sequence shown here is derived from an EMBL/GenBank/DDBJ whole genome shotgun (WGS) entry which is preliminary data.</text>
</comment>
<dbReference type="InterPro" id="IPR029260">
    <property type="entry name" value="DSPn"/>
</dbReference>
<proteinExistence type="predicted"/>
<keyword evidence="3" id="KW-1185">Reference proteome</keyword>
<organism evidence="2 3">
    <name type="scientific">Tritrichomonas foetus</name>
    <dbReference type="NCBI Taxonomy" id="1144522"/>
    <lineage>
        <taxon>Eukaryota</taxon>
        <taxon>Metamonada</taxon>
        <taxon>Parabasalia</taxon>
        <taxon>Tritrichomonadida</taxon>
        <taxon>Tritrichomonadidae</taxon>
        <taxon>Tritrichomonas</taxon>
    </lineage>
</organism>
<feature type="domain" description="Dual specificity/tyrosine protein phosphatase N-terminal" evidence="1">
    <location>
        <begin position="16"/>
        <end position="147"/>
    </location>
</feature>
<gene>
    <name evidence="2" type="ORF">TRFO_26435</name>
</gene>
<sequence length="276" mass="31802">MNCSFAAFLERYKHFELIPGELYFTITEETVKSANSEVPVSILDYPKDFATDKTPPSIKQIHAFYAIVSRFIASGNTVHFYTSMANLPCSLVYICTFLMTRKKQSADLTFAPFSLLSALIKPFHDISGKELFYDLTVVSVLRSFEKAVVNKWFSMETFNSDQYEYFNQIHMNWIIPDVLLAFSTTTPVPQNKAFLAFNKLHINHFISLGGLVYEQSNFFNYGFDYTEMRLKGITPSIDELKEFLEVTSNDHTFVIHSNGQIDLSYEFLRYADILCK</sequence>